<keyword evidence="1 2" id="KW-0597">Phosphoprotein</keyword>
<dbReference type="OrthoDB" id="9802066at2"/>
<evidence type="ECO:0000313" key="5">
    <source>
        <dbReference type="Proteomes" id="UP000318538"/>
    </source>
</evidence>
<dbReference type="GO" id="GO:0000160">
    <property type="term" value="P:phosphorelay signal transduction system"/>
    <property type="evidence" value="ECO:0007669"/>
    <property type="project" value="InterPro"/>
</dbReference>
<dbReference type="InterPro" id="IPR011006">
    <property type="entry name" value="CheY-like_superfamily"/>
</dbReference>
<dbReference type="AlphaFoldDB" id="A0A517NJB8"/>
<sequence>MASILLVDDDMNLLRGVRRVLRTCPYDLFIASSAEMAIRMLRHGGFDLVVVDQAISDSHGPPLVQWLAIQHPQTACIMLSHPSGEASVADSLPSGDPYRTLTKPCDDVALATAIGQALEIQSVS</sequence>
<feature type="modified residue" description="4-aspartylphosphate" evidence="2">
    <location>
        <position position="52"/>
    </location>
</feature>
<name>A0A517NJB8_9BACT</name>
<evidence type="ECO:0000256" key="1">
    <source>
        <dbReference type="ARBA" id="ARBA00022553"/>
    </source>
</evidence>
<proteinExistence type="predicted"/>
<dbReference type="KEGG" id="rlc:K227x_56510"/>
<dbReference type="PROSITE" id="PS50110">
    <property type="entry name" value="RESPONSE_REGULATORY"/>
    <property type="match status" value="1"/>
</dbReference>
<organism evidence="4 5">
    <name type="scientific">Rubripirellula lacrimiformis</name>
    <dbReference type="NCBI Taxonomy" id="1930273"/>
    <lineage>
        <taxon>Bacteria</taxon>
        <taxon>Pseudomonadati</taxon>
        <taxon>Planctomycetota</taxon>
        <taxon>Planctomycetia</taxon>
        <taxon>Pirellulales</taxon>
        <taxon>Pirellulaceae</taxon>
        <taxon>Rubripirellula</taxon>
    </lineage>
</organism>
<accession>A0A517NJB8</accession>
<evidence type="ECO:0000256" key="2">
    <source>
        <dbReference type="PROSITE-ProRule" id="PRU00169"/>
    </source>
</evidence>
<dbReference type="RefSeq" id="WP_145174892.1">
    <property type="nucleotide sequence ID" value="NZ_CP036525.1"/>
</dbReference>
<dbReference type="Gene3D" id="3.40.50.2300">
    <property type="match status" value="1"/>
</dbReference>
<reference evidence="4 5" key="1">
    <citation type="submission" date="2019-02" db="EMBL/GenBank/DDBJ databases">
        <title>Deep-cultivation of Planctomycetes and their phenomic and genomic characterization uncovers novel biology.</title>
        <authorList>
            <person name="Wiegand S."/>
            <person name="Jogler M."/>
            <person name="Boedeker C."/>
            <person name="Pinto D."/>
            <person name="Vollmers J."/>
            <person name="Rivas-Marin E."/>
            <person name="Kohn T."/>
            <person name="Peeters S.H."/>
            <person name="Heuer A."/>
            <person name="Rast P."/>
            <person name="Oberbeckmann S."/>
            <person name="Bunk B."/>
            <person name="Jeske O."/>
            <person name="Meyerdierks A."/>
            <person name="Storesund J.E."/>
            <person name="Kallscheuer N."/>
            <person name="Luecker S."/>
            <person name="Lage O.M."/>
            <person name="Pohl T."/>
            <person name="Merkel B.J."/>
            <person name="Hornburger P."/>
            <person name="Mueller R.-W."/>
            <person name="Bruemmer F."/>
            <person name="Labrenz M."/>
            <person name="Spormann A.M."/>
            <person name="Op den Camp H."/>
            <person name="Overmann J."/>
            <person name="Amann R."/>
            <person name="Jetten M.S.M."/>
            <person name="Mascher T."/>
            <person name="Medema M.H."/>
            <person name="Devos D.P."/>
            <person name="Kaster A.-K."/>
            <person name="Ovreas L."/>
            <person name="Rohde M."/>
            <person name="Galperin M.Y."/>
            <person name="Jogler C."/>
        </authorList>
    </citation>
    <scope>NUCLEOTIDE SEQUENCE [LARGE SCALE GENOMIC DNA]</scope>
    <source>
        <strain evidence="4 5">K22_7</strain>
    </source>
</reference>
<protein>
    <submittedName>
        <fullName evidence="4">Alginate biosynthesis transcriptional regulatory protein AlgB</fullName>
    </submittedName>
</protein>
<dbReference type="PANTHER" id="PTHR44591:SF3">
    <property type="entry name" value="RESPONSE REGULATORY DOMAIN-CONTAINING PROTEIN"/>
    <property type="match status" value="1"/>
</dbReference>
<dbReference type="EMBL" id="CP036525">
    <property type="protein sequence ID" value="QDT07226.1"/>
    <property type="molecule type" value="Genomic_DNA"/>
</dbReference>
<dbReference type="InterPro" id="IPR001789">
    <property type="entry name" value="Sig_transdc_resp-reg_receiver"/>
</dbReference>
<gene>
    <name evidence="4" type="primary">algB</name>
    <name evidence="4" type="ORF">K227x_56510</name>
</gene>
<dbReference type="SUPFAM" id="SSF52172">
    <property type="entry name" value="CheY-like"/>
    <property type="match status" value="1"/>
</dbReference>
<dbReference type="Pfam" id="PF00072">
    <property type="entry name" value="Response_reg"/>
    <property type="match status" value="1"/>
</dbReference>
<dbReference type="SMART" id="SM00448">
    <property type="entry name" value="REC"/>
    <property type="match status" value="1"/>
</dbReference>
<keyword evidence="5" id="KW-1185">Reference proteome</keyword>
<evidence type="ECO:0000313" key="4">
    <source>
        <dbReference type="EMBL" id="QDT07226.1"/>
    </source>
</evidence>
<evidence type="ECO:0000259" key="3">
    <source>
        <dbReference type="PROSITE" id="PS50110"/>
    </source>
</evidence>
<dbReference type="PANTHER" id="PTHR44591">
    <property type="entry name" value="STRESS RESPONSE REGULATOR PROTEIN 1"/>
    <property type="match status" value="1"/>
</dbReference>
<dbReference type="InterPro" id="IPR050595">
    <property type="entry name" value="Bact_response_regulator"/>
</dbReference>
<dbReference type="Proteomes" id="UP000318538">
    <property type="component" value="Chromosome"/>
</dbReference>
<feature type="domain" description="Response regulatory" evidence="3">
    <location>
        <begin position="3"/>
        <end position="118"/>
    </location>
</feature>